<sequence length="429" mass="48513">MNSLQNELKFLSELLQNHPRLIVIGTEDYFRIEVKTSRSSIFSVEIPKEYPYSDLIWHKPFLPKQLNITDGQYKHSMLPLSAGIYEILTYYSNQLGFQLHISELKRYLDRQETELVPSSPILPCSIFESFEELSDSNSIGDSFEVIERLPCNIESIDNPSCSDTEGSDGYDSDCTVTGEDEAILDSVMSLEPQVQSKPLISVSMLESFGMNTEAARAMSSSCNSCLSDLRICTELSYIKESGMYNGPGDSLHLRLLGDSIYKWELKIWEFPEPCHLNTELLKYCPTDKCVTLEITFSQNYPFVPPFLRVVSPPIRAGHIIMGGALFLDVLLPKSCKLLGSPRAYSVSIQMNDLFIQLIYSMVDGNAHVMDSPSLSQTYTYEKAYFVYNCIIGLATVDWENIIRNVMEPGDRLQLDSSVTPSTRFDLGNW</sequence>
<evidence type="ECO:0000259" key="1">
    <source>
        <dbReference type="PROSITE" id="PS50127"/>
    </source>
</evidence>
<dbReference type="EMBL" id="JAKMXF010000362">
    <property type="protein sequence ID" value="KAI6646108.1"/>
    <property type="molecule type" value="Genomic_DNA"/>
</dbReference>
<evidence type="ECO:0000313" key="3">
    <source>
        <dbReference type="Proteomes" id="UP001165289"/>
    </source>
</evidence>
<dbReference type="InterPro" id="IPR000608">
    <property type="entry name" value="UBC"/>
</dbReference>
<dbReference type="SUPFAM" id="SSF54495">
    <property type="entry name" value="UBC-like"/>
    <property type="match status" value="1"/>
</dbReference>
<dbReference type="Gene3D" id="3.10.110.10">
    <property type="entry name" value="Ubiquitin Conjugating Enzyme"/>
    <property type="match status" value="1"/>
</dbReference>
<dbReference type="Proteomes" id="UP001165289">
    <property type="component" value="Unassembled WGS sequence"/>
</dbReference>
<comment type="caution">
    <text evidence="2">The sequence shown here is derived from an EMBL/GenBank/DDBJ whole genome shotgun (WGS) entry which is preliminary data.</text>
</comment>
<reference evidence="2 3" key="1">
    <citation type="journal article" date="2023" name="BMC Biol.">
        <title>The compact genome of the sponge Oopsacas minuta (Hexactinellida) is lacking key metazoan core genes.</title>
        <authorList>
            <person name="Santini S."/>
            <person name="Schenkelaars Q."/>
            <person name="Jourda C."/>
            <person name="Duchesne M."/>
            <person name="Belahbib H."/>
            <person name="Rocher C."/>
            <person name="Selva M."/>
            <person name="Riesgo A."/>
            <person name="Vervoort M."/>
            <person name="Leys S.P."/>
            <person name="Kodjabachian L."/>
            <person name="Le Bivic A."/>
            <person name="Borchiellini C."/>
            <person name="Claverie J.M."/>
            <person name="Renard E."/>
        </authorList>
    </citation>
    <scope>NUCLEOTIDE SEQUENCE [LARGE SCALE GENOMIC DNA]</scope>
    <source>
        <strain evidence="2">SPO-2</strain>
    </source>
</reference>
<accession>A0AAV7JBK6</accession>
<gene>
    <name evidence="2" type="ORF">LOD99_9459</name>
</gene>
<keyword evidence="3" id="KW-1185">Reference proteome</keyword>
<dbReference type="AlphaFoldDB" id="A0AAV7JBK6"/>
<proteinExistence type="predicted"/>
<evidence type="ECO:0000313" key="2">
    <source>
        <dbReference type="EMBL" id="KAI6646108.1"/>
    </source>
</evidence>
<feature type="domain" description="UBC core" evidence="1">
    <location>
        <begin position="226"/>
        <end position="400"/>
    </location>
</feature>
<dbReference type="InterPro" id="IPR016135">
    <property type="entry name" value="UBQ-conjugating_enzyme/RWD"/>
</dbReference>
<name>A0AAV7JBK6_9METZ</name>
<organism evidence="2 3">
    <name type="scientific">Oopsacas minuta</name>
    <dbReference type="NCBI Taxonomy" id="111878"/>
    <lineage>
        <taxon>Eukaryota</taxon>
        <taxon>Metazoa</taxon>
        <taxon>Porifera</taxon>
        <taxon>Hexactinellida</taxon>
        <taxon>Hexasterophora</taxon>
        <taxon>Lyssacinosida</taxon>
        <taxon>Leucopsacidae</taxon>
        <taxon>Oopsacas</taxon>
    </lineage>
</organism>
<protein>
    <submittedName>
        <fullName evidence="2">Ubiquitin-conjugating enzyme</fullName>
    </submittedName>
</protein>
<dbReference type="PROSITE" id="PS50127">
    <property type="entry name" value="UBC_2"/>
    <property type="match status" value="1"/>
</dbReference>